<proteinExistence type="inferred from homology"/>
<evidence type="ECO:0000313" key="7">
    <source>
        <dbReference type="EMBL" id="OOF99719.1"/>
    </source>
</evidence>
<evidence type="ECO:0008006" key="9">
    <source>
        <dbReference type="Google" id="ProtNLM"/>
    </source>
</evidence>
<dbReference type="InterPro" id="IPR011990">
    <property type="entry name" value="TPR-like_helical_dom_sf"/>
</dbReference>
<dbReference type="STRING" id="602072.A0A1R3RZ01"/>
<dbReference type="EMBL" id="KV907494">
    <property type="protein sequence ID" value="OOF99719.1"/>
    <property type="molecule type" value="Genomic_DNA"/>
</dbReference>
<feature type="compositionally biased region" description="Basic and acidic residues" evidence="6">
    <location>
        <begin position="25"/>
        <end position="45"/>
    </location>
</feature>
<feature type="compositionally biased region" description="Basic and acidic residues" evidence="6">
    <location>
        <begin position="1"/>
        <end position="14"/>
    </location>
</feature>
<dbReference type="PROSITE" id="PS51375">
    <property type="entry name" value="PPR"/>
    <property type="match status" value="1"/>
</dbReference>
<dbReference type="OMA" id="VAWNHLL"/>
<evidence type="ECO:0000256" key="2">
    <source>
        <dbReference type="ARBA" id="ARBA00022737"/>
    </source>
</evidence>
<keyword evidence="8" id="KW-1185">Reference proteome</keyword>
<dbReference type="VEuPathDB" id="FungiDB:ASPCADRAFT_40299"/>
<dbReference type="Proteomes" id="UP000188318">
    <property type="component" value="Unassembled WGS sequence"/>
</dbReference>
<comment type="function">
    <text evidence="3">Regulates mitochondrial small subunit maturation by controlling 15S rRNA 5'-end processing. Localizes to the 5' precursor of the 15S rRNA in a position that is subsequently occupied by mS47 in the mature yeast mtSSU. Uses structure and sequence-specific RNA recognition, binding to a single-stranded region of the precursor and specifically recognizing bases -6 to -1. The exchange of Ccm1 for mS47 is coupled to the irreversible removal of precursor rRNA that is accompanied by conformational changes of the mitoribosomal proteins uS5m and mS26. These conformational changes signal completion of 5'-end rRNA processing through protection of the mature 5'-end of the 15S rRNA and stabilization of mS47. The removal of the 5' precursor together with the dissociation of Ccm1 may be catalyzed by the 5'-3' exoribonuclease Pet127. Involved in the specific removal of group I introns in mitochondrial encoded transcripts.</text>
</comment>
<dbReference type="PANTHER" id="PTHR47447">
    <property type="entry name" value="OS03G0856100 PROTEIN"/>
    <property type="match status" value="1"/>
</dbReference>
<dbReference type="PANTHER" id="PTHR47447:SF17">
    <property type="entry name" value="OS12G0638900 PROTEIN"/>
    <property type="match status" value="1"/>
</dbReference>
<feature type="region of interest" description="Disordered" evidence="6">
    <location>
        <begin position="1"/>
        <end position="45"/>
    </location>
</feature>
<organism evidence="7 8">
    <name type="scientific">Aspergillus carbonarius (strain ITEM 5010)</name>
    <dbReference type="NCBI Taxonomy" id="602072"/>
    <lineage>
        <taxon>Eukaryota</taxon>
        <taxon>Fungi</taxon>
        <taxon>Dikarya</taxon>
        <taxon>Ascomycota</taxon>
        <taxon>Pezizomycotina</taxon>
        <taxon>Eurotiomycetes</taxon>
        <taxon>Eurotiomycetidae</taxon>
        <taxon>Eurotiales</taxon>
        <taxon>Aspergillaceae</taxon>
        <taxon>Aspergillus</taxon>
        <taxon>Aspergillus subgen. Circumdati</taxon>
    </lineage>
</organism>
<dbReference type="AlphaFoldDB" id="A0A1R3RZ01"/>
<dbReference type="OrthoDB" id="185373at2759"/>
<evidence type="ECO:0000256" key="6">
    <source>
        <dbReference type="SAM" id="MobiDB-lite"/>
    </source>
</evidence>
<dbReference type="Pfam" id="PF13812">
    <property type="entry name" value="PPR_3"/>
    <property type="match status" value="1"/>
</dbReference>
<comment type="similarity">
    <text evidence="1">Belongs to the CCM1 family.</text>
</comment>
<feature type="repeat" description="PPR" evidence="5">
    <location>
        <begin position="121"/>
        <end position="155"/>
    </location>
</feature>
<sequence>MRQKVDSVDVRDDPAIPPTNPSGRGTRDPFKVAAKSFDRNAPKKAKAEDTKEGLLYKLAHSEVSSRRGADFYIPHRVLEQEMNWLKDPRALADRVATILRSQDPMLAVALIRRAHHMDISTVVAYNRLLEYCLRMKAPKAAFRFWNDMKKRGVSPNLRSYTTMLDGLAQHFPKERVKPVEIALKIYRSLSESNSGVEPNIIHTNAMLKVCWHHRDMDTLWQVAGELPESGPLAPDTYTYATILRAISDVTLSNTATMDQQNLDPILERRAQGIKEGKRVWSDVVYQWKKGRLTLDNHLVHAMAQLLAHNSSCDHDIWEVFALYNQTTGLPILAKEPPKERKRLFSRSRRGSSTIKGRHMEEDIPFVDEGERLWENKSEMLEQEEADEENFDSLFDSVVEVGDSSTAQNASEKDKSPPAYLPVKNVELSMLLQACMTMTQGAGAGKSYWRYLTQEDNSHSVIPDGPSYYQYLRLLRLSRSSRDVVQLIRDMMEPNGLAEGKAFHIAMSCCSRDRRNPNVFKYANELLDIMRKALVMPDARALKGYFDLVRSLEQNPQFLMTLSGLNAGEDTKQTDLSALGNRLKASLLTTAAENLRWHISKLENAVAHSVQADQRMQDRLVQAAKLSPHAVTHGEHALIAMTEMRRLLDSIKKDFARYVPSDDLAEFEKQAVELRKYSKQTVTKAMRKSLIGASPSMRMDLNTDTPMVPETS</sequence>
<evidence type="ECO:0000256" key="4">
    <source>
        <dbReference type="ARBA" id="ARBA00044511"/>
    </source>
</evidence>
<dbReference type="NCBIfam" id="TIGR00756">
    <property type="entry name" value="PPR"/>
    <property type="match status" value="1"/>
</dbReference>
<name>A0A1R3RZ01_ASPC5</name>
<gene>
    <name evidence="7" type="ORF">ASPCADRAFT_40299</name>
</gene>
<accession>A0A1R3RZ01</accession>
<dbReference type="Pfam" id="PF13041">
    <property type="entry name" value="PPR_2"/>
    <property type="match status" value="1"/>
</dbReference>
<comment type="subunit">
    <text evidence="4">Binds to mitochondrial small subunit 15S rRNA.</text>
</comment>
<keyword evidence="2" id="KW-0677">Repeat</keyword>
<dbReference type="Gene3D" id="1.25.40.10">
    <property type="entry name" value="Tetratricopeptide repeat domain"/>
    <property type="match status" value="1"/>
</dbReference>
<evidence type="ECO:0000256" key="5">
    <source>
        <dbReference type="PROSITE-ProRule" id="PRU00708"/>
    </source>
</evidence>
<evidence type="ECO:0000313" key="8">
    <source>
        <dbReference type="Proteomes" id="UP000188318"/>
    </source>
</evidence>
<evidence type="ECO:0000256" key="1">
    <source>
        <dbReference type="ARBA" id="ARBA00006192"/>
    </source>
</evidence>
<protein>
    <recommendedName>
        <fullName evidence="9">Pentatricopeptide repeat protein</fullName>
    </recommendedName>
</protein>
<evidence type="ECO:0000256" key="3">
    <source>
        <dbReference type="ARBA" id="ARBA00044493"/>
    </source>
</evidence>
<dbReference type="InterPro" id="IPR002885">
    <property type="entry name" value="PPR_rpt"/>
</dbReference>
<reference evidence="8" key="1">
    <citation type="journal article" date="2017" name="Genome Biol.">
        <title>Comparative genomics reveals high biological diversity and specific adaptations in the industrially and medically important fungal genus Aspergillus.</title>
        <authorList>
            <person name="de Vries R.P."/>
            <person name="Riley R."/>
            <person name="Wiebenga A."/>
            <person name="Aguilar-Osorio G."/>
            <person name="Amillis S."/>
            <person name="Uchima C.A."/>
            <person name="Anderluh G."/>
            <person name="Asadollahi M."/>
            <person name="Askin M."/>
            <person name="Barry K."/>
            <person name="Battaglia E."/>
            <person name="Bayram O."/>
            <person name="Benocci T."/>
            <person name="Braus-Stromeyer S.A."/>
            <person name="Caldana C."/>
            <person name="Canovas D."/>
            <person name="Cerqueira G.C."/>
            <person name="Chen F."/>
            <person name="Chen W."/>
            <person name="Choi C."/>
            <person name="Clum A."/>
            <person name="Dos Santos R.A."/>
            <person name="Damasio A.R."/>
            <person name="Diallinas G."/>
            <person name="Emri T."/>
            <person name="Fekete E."/>
            <person name="Flipphi M."/>
            <person name="Freyberg S."/>
            <person name="Gallo A."/>
            <person name="Gournas C."/>
            <person name="Habgood R."/>
            <person name="Hainaut M."/>
            <person name="Harispe M.L."/>
            <person name="Henrissat B."/>
            <person name="Hilden K.S."/>
            <person name="Hope R."/>
            <person name="Hossain A."/>
            <person name="Karabika E."/>
            <person name="Karaffa L."/>
            <person name="Karanyi Z."/>
            <person name="Krasevec N."/>
            <person name="Kuo A."/>
            <person name="Kusch H."/>
            <person name="LaButti K."/>
            <person name="Lagendijk E.L."/>
            <person name="Lapidus A."/>
            <person name="Levasseur A."/>
            <person name="Lindquist E."/>
            <person name="Lipzen A."/>
            <person name="Logrieco A.F."/>
            <person name="MacCabe A."/>
            <person name="Maekelae M.R."/>
            <person name="Malavazi I."/>
            <person name="Melin P."/>
            <person name="Meyer V."/>
            <person name="Mielnichuk N."/>
            <person name="Miskei M."/>
            <person name="Molnar A.P."/>
            <person name="Mule G."/>
            <person name="Ngan C.Y."/>
            <person name="Orejas M."/>
            <person name="Orosz E."/>
            <person name="Ouedraogo J.P."/>
            <person name="Overkamp K.M."/>
            <person name="Park H.-S."/>
            <person name="Perrone G."/>
            <person name="Piumi F."/>
            <person name="Punt P.J."/>
            <person name="Ram A.F."/>
            <person name="Ramon A."/>
            <person name="Rauscher S."/>
            <person name="Record E."/>
            <person name="Riano-Pachon D.M."/>
            <person name="Robert V."/>
            <person name="Roehrig J."/>
            <person name="Ruller R."/>
            <person name="Salamov A."/>
            <person name="Salih N.S."/>
            <person name="Samson R.A."/>
            <person name="Sandor E."/>
            <person name="Sanguinetti M."/>
            <person name="Schuetze T."/>
            <person name="Sepcic K."/>
            <person name="Shelest E."/>
            <person name="Sherlock G."/>
            <person name="Sophianopoulou V."/>
            <person name="Squina F.M."/>
            <person name="Sun H."/>
            <person name="Susca A."/>
            <person name="Todd R.B."/>
            <person name="Tsang A."/>
            <person name="Unkles S.E."/>
            <person name="van de Wiele N."/>
            <person name="van Rossen-Uffink D."/>
            <person name="Oliveira J.V."/>
            <person name="Vesth T.C."/>
            <person name="Visser J."/>
            <person name="Yu J.-H."/>
            <person name="Zhou M."/>
            <person name="Andersen M.R."/>
            <person name="Archer D.B."/>
            <person name="Baker S.E."/>
            <person name="Benoit I."/>
            <person name="Brakhage A.A."/>
            <person name="Braus G.H."/>
            <person name="Fischer R."/>
            <person name="Frisvad J.C."/>
            <person name="Goldman G.H."/>
            <person name="Houbraken J."/>
            <person name="Oakley B."/>
            <person name="Pocsi I."/>
            <person name="Scazzocchio C."/>
            <person name="Seiboth B."/>
            <person name="vanKuyk P.A."/>
            <person name="Wortman J."/>
            <person name="Dyer P.S."/>
            <person name="Grigoriev I.V."/>
        </authorList>
    </citation>
    <scope>NUCLEOTIDE SEQUENCE [LARGE SCALE GENOMIC DNA]</scope>
    <source>
        <strain evidence="8">ITEM 5010</strain>
    </source>
</reference>